<evidence type="ECO:0000256" key="4">
    <source>
        <dbReference type="ARBA" id="ARBA00022490"/>
    </source>
</evidence>
<evidence type="ECO:0000256" key="10">
    <source>
        <dbReference type="HAMAP-Rule" id="MF_01151"/>
    </source>
</evidence>
<feature type="coiled-coil region" evidence="13">
    <location>
        <begin position="71"/>
        <end position="105"/>
    </location>
</feature>
<dbReference type="GO" id="GO:0051082">
    <property type="term" value="F:unfolded protein binding"/>
    <property type="evidence" value="ECO:0007669"/>
    <property type="project" value="TreeGrafter"/>
</dbReference>
<dbReference type="Gene3D" id="3.90.20.20">
    <property type="match status" value="1"/>
</dbReference>
<organism evidence="15 16">
    <name type="scientific">Actinokineospora iranica</name>
    <dbReference type="NCBI Taxonomy" id="1271860"/>
    <lineage>
        <taxon>Bacteria</taxon>
        <taxon>Bacillati</taxon>
        <taxon>Actinomycetota</taxon>
        <taxon>Actinomycetes</taxon>
        <taxon>Pseudonocardiales</taxon>
        <taxon>Pseudonocardiaceae</taxon>
        <taxon>Actinokineospora</taxon>
    </lineage>
</organism>
<dbReference type="CDD" id="cd00446">
    <property type="entry name" value="GrpE"/>
    <property type="match status" value="1"/>
</dbReference>
<evidence type="ECO:0000256" key="7">
    <source>
        <dbReference type="ARBA" id="ARBA00053401"/>
    </source>
</evidence>
<evidence type="ECO:0000256" key="8">
    <source>
        <dbReference type="ARBA" id="ARBA00072274"/>
    </source>
</evidence>
<evidence type="ECO:0000256" key="3">
    <source>
        <dbReference type="ARBA" id="ARBA00011738"/>
    </source>
</evidence>
<dbReference type="GO" id="GO:0051087">
    <property type="term" value="F:protein-folding chaperone binding"/>
    <property type="evidence" value="ECO:0007669"/>
    <property type="project" value="InterPro"/>
</dbReference>
<dbReference type="PROSITE" id="PS01071">
    <property type="entry name" value="GRPE"/>
    <property type="match status" value="1"/>
</dbReference>
<gene>
    <name evidence="10" type="primary">grpE</name>
    <name evidence="15" type="ORF">SAMN05216174_10573</name>
</gene>
<evidence type="ECO:0000256" key="12">
    <source>
        <dbReference type="RuleBase" id="RU004478"/>
    </source>
</evidence>
<dbReference type="GO" id="GO:0005737">
    <property type="term" value="C:cytoplasm"/>
    <property type="evidence" value="ECO:0007669"/>
    <property type="project" value="UniProtKB-SubCell"/>
</dbReference>
<dbReference type="Proteomes" id="UP000199501">
    <property type="component" value="Unassembled WGS sequence"/>
</dbReference>
<dbReference type="GO" id="GO:0042803">
    <property type="term" value="F:protein homodimerization activity"/>
    <property type="evidence" value="ECO:0007669"/>
    <property type="project" value="InterPro"/>
</dbReference>
<evidence type="ECO:0000256" key="13">
    <source>
        <dbReference type="SAM" id="Coils"/>
    </source>
</evidence>
<dbReference type="SUPFAM" id="SSF51064">
    <property type="entry name" value="Head domain of nucleotide exchange factor GrpE"/>
    <property type="match status" value="1"/>
</dbReference>
<feature type="region of interest" description="Disordered" evidence="14">
    <location>
        <begin position="1"/>
        <end position="66"/>
    </location>
</feature>
<evidence type="ECO:0000313" key="16">
    <source>
        <dbReference type="Proteomes" id="UP000199501"/>
    </source>
</evidence>
<evidence type="ECO:0000256" key="2">
    <source>
        <dbReference type="ARBA" id="ARBA00009054"/>
    </source>
</evidence>
<comment type="subunit">
    <text evidence="3 10">Homodimer.</text>
</comment>
<protein>
    <recommendedName>
        <fullName evidence="8 10">Protein GrpE</fullName>
    </recommendedName>
    <alternativeName>
        <fullName evidence="9 10">HSP-70 cofactor</fullName>
    </alternativeName>
</protein>
<proteinExistence type="inferred from homology"/>
<dbReference type="Gene3D" id="2.30.22.10">
    <property type="entry name" value="Head domain of nucleotide exchange factor GrpE"/>
    <property type="match status" value="1"/>
</dbReference>
<name>A0A1G6Q3A1_9PSEU</name>
<dbReference type="GO" id="GO:0006457">
    <property type="term" value="P:protein folding"/>
    <property type="evidence" value="ECO:0007669"/>
    <property type="project" value="InterPro"/>
</dbReference>
<dbReference type="InterPro" id="IPR000740">
    <property type="entry name" value="GrpE"/>
</dbReference>
<evidence type="ECO:0000256" key="11">
    <source>
        <dbReference type="RuleBase" id="RU000639"/>
    </source>
</evidence>
<dbReference type="PRINTS" id="PR00773">
    <property type="entry name" value="GRPEPROTEIN"/>
</dbReference>
<dbReference type="Pfam" id="PF01025">
    <property type="entry name" value="GrpE"/>
    <property type="match status" value="1"/>
</dbReference>
<dbReference type="FunFam" id="2.30.22.10:FF:000001">
    <property type="entry name" value="Protein GrpE"/>
    <property type="match status" value="1"/>
</dbReference>
<dbReference type="RefSeq" id="WP_175482790.1">
    <property type="nucleotide sequence ID" value="NZ_FMZZ01000005.1"/>
</dbReference>
<evidence type="ECO:0000256" key="14">
    <source>
        <dbReference type="SAM" id="MobiDB-lite"/>
    </source>
</evidence>
<comment type="subcellular location">
    <subcellularLocation>
        <location evidence="1 10">Cytoplasm</location>
    </subcellularLocation>
</comment>
<keyword evidence="13" id="KW-0175">Coiled coil</keyword>
<feature type="compositionally biased region" description="Low complexity" evidence="14">
    <location>
        <begin position="41"/>
        <end position="53"/>
    </location>
</feature>
<reference evidence="16" key="1">
    <citation type="submission" date="2016-10" db="EMBL/GenBank/DDBJ databases">
        <authorList>
            <person name="Varghese N."/>
            <person name="Submissions S."/>
        </authorList>
    </citation>
    <scope>NUCLEOTIDE SEQUENCE [LARGE SCALE GENOMIC DNA]</scope>
    <source>
        <strain evidence="16">IBRC-M 10403</strain>
    </source>
</reference>
<evidence type="ECO:0000256" key="1">
    <source>
        <dbReference type="ARBA" id="ARBA00004496"/>
    </source>
</evidence>
<comment type="function">
    <text evidence="7 10 11">Participates actively in the response to hyperosmotic and heat shock by preventing the aggregation of stress-denatured proteins, in association with DnaK and GrpE. It is the nucleotide exchange factor for DnaK and may function as a thermosensor. Unfolded proteins bind initially to DnaJ; upon interaction with the DnaJ-bound protein, DnaK hydrolyzes its bound ATP, resulting in the formation of a stable complex. GrpE releases ADP from DnaK; ATP binding to DnaK triggers the release of the substrate protein, thus completing the reaction cycle. Several rounds of ATP-dependent interactions between DnaJ, DnaK and GrpE are required for fully efficient folding.</text>
</comment>
<accession>A0A1G6Q3A1</accession>
<keyword evidence="4 10" id="KW-0963">Cytoplasm</keyword>
<keyword evidence="5 10" id="KW-0346">Stress response</keyword>
<comment type="similarity">
    <text evidence="2 10 12">Belongs to the GrpE family.</text>
</comment>
<keyword evidence="6 10" id="KW-0143">Chaperone</keyword>
<dbReference type="PANTHER" id="PTHR21237:SF23">
    <property type="entry name" value="GRPE PROTEIN HOMOLOG, MITOCHONDRIAL"/>
    <property type="match status" value="1"/>
</dbReference>
<feature type="compositionally biased region" description="Basic and acidic residues" evidence="14">
    <location>
        <begin position="18"/>
        <end position="30"/>
    </location>
</feature>
<evidence type="ECO:0000313" key="15">
    <source>
        <dbReference type="EMBL" id="SDC86920.1"/>
    </source>
</evidence>
<dbReference type="AlphaFoldDB" id="A0A1G6Q3A1"/>
<dbReference type="HAMAP" id="MF_01151">
    <property type="entry name" value="GrpE"/>
    <property type="match status" value="1"/>
</dbReference>
<keyword evidence="16" id="KW-1185">Reference proteome</keyword>
<evidence type="ECO:0000256" key="9">
    <source>
        <dbReference type="ARBA" id="ARBA00076414"/>
    </source>
</evidence>
<evidence type="ECO:0000256" key="6">
    <source>
        <dbReference type="ARBA" id="ARBA00023186"/>
    </source>
</evidence>
<evidence type="ECO:0000256" key="5">
    <source>
        <dbReference type="ARBA" id="ARBA00023016"/>
    </source>
</evidence>
<dbReference type="SUPFAM" id="SSF58014">
    <property type="entry name" value="Coiled-coil domain of nucleotide exchange factor GrpE"/>
    <property type="match status" value="1"/>
</dbReference>
<dbReference type="EMBL" id="FMZZ01000005">
    <property type="protein sequence ID" value="SDC86920.1"/>
    <property type="molecule type" value="Genomic_DNA"/>
</dbReference>
<dbReference type="PANTHER" id="PTHR21237">
    <property type="entry name" value="GRPE PROTEIN"/>
    <property type="match status" value="1"/>
</dbReference>
<dbReference type="GO" id="GO:0000774">
    <property type="term" value="F:adenyl-nucleotide exchange factor activity"/>
    <property type="evidence" value="ECO:0007669"/>
    <property type="project" value="InterPro"/>
</dbReference>
<sequence>MTDQHNGENSGEEPQVVVRDRRRIDPETGEVRPGGDGTAGAAGAAGAAGQAEPAGRHAADEPAGEPVVDLSAAIQAQLDERTADLQRLQAEYANYRKRVDRDREVVATTAKAQIVTDLLSVLDDLERAEAHGDLTGAFKAVAEKLTATLQKTGLEPFGHEGEPFDPSVHEAVQHNTSTEVDGPTVTGVLRRGYRFGDRVVRAALVAVTDAEAGPPPAAAQDQE</sequence>
<dbReference type="STRING" id="1271860.SAMN05216174_10573"/>
<dbReference type="InterPro" id="IPR009012">
    <property type="entry name" value="GrpE_head"/>
</dbReference>
<dbReference type="NCBIfam" id="NF010761">
    <property type="entry name" value="PRK14164.1"/>
    <property type="match status" value="1"/>
</dbReference>
<dbReference type="InterPro" id="IPR013805">
    <property type="entry name" value="GrpE_CC"/>
</dbReference>